<dbReference type="GO" id="GO:0006357">
    <property type="term" value="P:regulation of transcription by RNA polymerase II"/>
    <property type="evidence" value="ECO:0007669"/>
    <property type="project" value="TreeGrafter"/>
</dbReference>
<dbReference type="InterPro" id="IPR001841">
    <property type="entry name" value="Znf_RING"/>
</dbReference>
<feature type="compositionally biased region" description="Basic and acidic residues" evidence="6">
    <location>
        <begin position="1240"/>
        <end position="1254"/>
    </location>
</feature>
<dbReference type="PROSITE" id="PS50089">
    <property type="entry name" value="ZF_RING_2"/>
    <property type="match status" value="1"/>
</dbReference>
<feature type="compositionally biased region" description="Basic residues" evidence="6">
    <location>
        <begin position="285"/>
        <end position="301"/>
    </location>
</feature>
<evidence type="ECO:0000256" key="4">
    <source>
        <dbReference type="ARBA" id="ARBA00023242"/>
    </source>
</evidence>
<organism evidence="9 10">
    <name type="scientific">Saponaria officinalis</name>
    <name type="common">Common soapwort</name>
    <name type="synonym">Lychnis saponaria</name>
    <dbReference type="NCBI Taxonomy" id="3572"/>
    <lineage>
        <taxon>Eukaryota</taxon>
        <taxon>Viridiplantae</taxon>
        <taxon>Streptophyta</taxon>
        <taxon>Embryophyta</taxon>
        <taxon>Tracheophyta</taxon>
        <taxon>Spermatophyta</taxon>
        <taxon>Magnoliopsida</taxon>
        <taxon>eudicotyledons</taxon>
        <taxon>Gunneridae</taxon>
        <taxon>Pentapetalae</taxon>
        <taxon>Caryophyllales</taxon>
        <taxon>Caryophyllaceae</taxon>
        <taxon>Caryophylleae</taxon>
        <taxon>Saponaria</taxon>
    </lineage>
</organism>
<feature type="compositionally biased region" description="Basic and acidic residues" evidence="6">
    <location>
        <begin position="359"/>
        <end position="374"/>
    </location>
</feature>
<dbReference type="Pfam" id="PF02373">
    <property type="entry name" value="JmjC"/>
    <property type="match status" value="1"/>
</dbReference>
<feature type="compositionally biased region" description="Basic and acidic residues" evidence="6">
    <location>
        <begin position="1263"/>
        <end position="1277"/>
    </location>
</feature>
<feature type="region of interest" description="Disordered" evidence="6">
    <location>
        <begin position="1205"/>
        <end position="1288"/>
    </location>
</feature>
<dbReference type="InterPro" id="IPR003347">
    <property type="entry name" value="JmjC_dom"/>
</dbReference>
<dbReference type="GO" id="GO:0031490">
    <property type="term" value="F:chromatin DNA binding"/>
    <property type="evidence" value="ECO:0007669"/>
    <property type="project" value="TreeGrafter"/>
</dbReference>
<name>A0AAW1H8Q7_SAPOF</name>
<evidence type="ECO:0000256" key="1">
    <source>
        <dbReference type="ARBA" id="ARBA00004123"/>
    </source>
</evidence>
<keyword evidence="3" id="KW-0479">Metal-binding</keyword>
<proteinExistence type="inferred from homology"/>
<evidence type="ECO:0000313" key="10">
    <source>
        <dbReference type="Proteomes" id="UP001443914"/>
    </source>
</evidence>
<feature type="region of interest" description="Disordered" evidence="6">
    <location>
        <begin position="338"/>
        <end position="384"/>
    </location>
</feature>
<dbReference type="GO" id="GO:0032454">
    <property type="term" value="F:histone H3K9 demethylase activity"/>
    <property type="evidence" value="ECO:0007669"/>
    <property type="project" value="InterPro"/>
</dbReference>
<keyword evidence="10" id="KW-1185">Reference proteome</keyword>
<accession>A0AAW1H8Q7</accession>
<comment type="subcellular location">
    <subcellularLocation>
        <location evidence="1">Nucleus</location>
    </subcellularLocation>
</comment>
<dbReference type="GO" id="GO:0000785">
    <property type="term" value="C:chromatin"/>
    <property type="evidence" value="ECO:0007669"/>
    <property type="project" value="TreeGrafter"/>
</dbReference>
<evidence type="ECO:0000256" key="5">
    <source>
        <dbReference type="PROSITE-ProRule" id="PRU00175"/>
    </source>
</evidence>
<dbReference type="Gene3D" id="2.60.120.650">
    <property type="entry name" value="Cupin"/>
    <property type="match status" value="2"/>
</dbReference>
<dbReference type="SUPFAM" id="SSF51197">
    <property type="entry name" value="Clavaminate synthase-like"/>
    <property type="match status" value="1"/>
</dbReference>
<dbReference type="InterPro" id="IPR045109">
    <property type="entry name" value="LSDs-like"/>
</dbReference>
<feature type="compositionally biased region" description="Basic residues" evidence="6">
    <location>
        <begin position="466"/>
        <end position="478"/>
    </location>
</feature>
<feature type="region of interest" description="Disordered" evidence="6">
    <location>
        <begin position="618"/>
        <end position="642"/>
    </location>
</feature>
<dbReference type="GO" id="GO:0003712">
    <property type="term" value="F:transcription coregulator activity"/>
    <property type="evidence" value="ECO:0007669"/>
    <property type="project" value="TreeGrafter"/>
</dbReference>
<evidence type="ECO:0000256" key="3">
    <source>
        <dbReference type="ARBA" id="ARBA00022723"/>
    </source>
</evidence>
<feature type="domain" description="RING-type" evidence="7">
    <location>
        <begin position="654"/>
        <end position="703"/>
    </location>
</feature>
<feature type="region of interest" description="Disordered" evidence="6">
    <location>
        <begin position="520"/>
        <end position="545"/>
    </location>
</feature>
<feature type="region of interest" description="Disordered" evidence="6">
    <location>
        <begin position="277"/>
        <end position="322"/>
    </location>
</feature>
<gene>
    <name evidence="9" type="ORF">RND81_12G100600</name>
</gene>
<dbReference type="Proteomes" id="UP001443914">
    <property type="component" value="Unassembled WGS sequence"/>
</dbReference>
<feature type="compositionally biased region" description="Acidic residues" evidence="6">
    <location>
        <begin position="375"/>
        <end position="384"/>
    </location>
</feature>
<dbReference type="EMBL" id="JBDFQZ010000012">
    <property type="protein sequence ID" value="KAK9672436.1"/>
    <property type="molecule type" value="Genomic_DNA"/>
</dbReference>
<feature type="domain" description="JmjC" evidence="8">
    <location>
        <begin position="1083"/>
        <end position="1414"/>
    </location>
</feature>
<dbReference type="PANTHER" id="PTHR12549">
    <property type="entry name" value="JMJC DOMAIN-CONTAINING HISTONE DEMETHYLATION PROTEIN"/>
    <property type="match status" value="1"/>
</dbReference>
<comment type="similarity">
    <text evidence="2">Belongs to the JARID1 histone demethylase family.</text>
</comment>
<dbReference type="GO" id="GO:0000118">
    <property type="term" value="C:histone deacetylase complex"/>
    <property type="evidence" value="ECO:0007669"/>
    <property type="project" value="TreeGrafter"/>
</dbReference>
<feature type="region of interest" description="Disordered" evidence="6">
    <location>
        <begin position="438"/>
        <end position="487"/>
    </location>
</feature>
<dbReference type="SMART" id="SM00558">
    <property type="entry name" value="JmjC"/>
    <property type="match status" value="1"/>
</dbReference>
<evidence type="ECO:0000256" key="2">
    <source>
        <dbReference type="ARBA" id="ARBA00006801"/>
    </source>
</evidence>
<evidence type="ECO:0000259" key="7">
    <source>
        <dbReference type="PROSITE" id="PS50089"/>
    </source>
</evidence>
<feature type="region of interest" description="Disordered" evidence="6">
    <location>
        <begin position="824"/>
        <end position="858"/>
    </location>
</feature>
<keyword evidence="4" id="KW-0539">Nucleus</keyword>
<protein>
    <submittedName>
        <fullName evidence="9">Uncharacterized protein</fullName>
    </submittedName>
</protein>
<evidence type="ECO:0000313" key="9">
    <source>
        <dbReference type="EMBL" id="KAK9672436.1"/>
    </source>
</evidence>
<evidence type="ECO:0000256" key="6">
    <source>
        <dbReference type="SAM" id="MobiDB-lite"/>
    </source>
</evidence>
<dbReference type="GO" id="GO:0008270">
    <property type="term" value="F:zinc ion binding"/>
    <property type="evidence" value="ECO:0007669"/>
    <property type="project" value="UniProtKB-KW"/>
</dbReference>
<keyword evidence="5" id="KW-0863">Zinc-finger</keyword>
<dbReference type="PANTHER" id="PTHR12549:SF38">
    <property type="entry name" value="JMJC DOMAIN-CONTAINING HISTONE DEMETHYLASE 2, ISOFORM A"/>
    <property type="match status" value="1"/>
</dbReference>
<comment type="caution">
    <text evidence="9">The sequence shown here is derived from an EMBL/GenBank/DDBJ whole genome shotgun (WGS) entry which is preliminary data.</text>
</comment>
<evidence type="ECO:0000259" key="8">
    <source>
        <dbReference type="PROSITE" id="PS51184"/>
    </source>
</evidence>
<feature type="compositionally biased region" description="Polar residues" evidence="6">
    <location>
        <begin position="1211"/>
        <end position="1224"/>
    </location>
</feature>
<sequence length="1477" mass="164045">MEEGIDGEFLGTSENDDFALSMVDGGNYNFGLDSFSEENNCILNGMKKIDDVCENQGFVIENKVVKFGEVGSAENVSFEGLDTKAGHFGGVEMVGQGQKRKRGRPKGSKNKKKVIVQGQNGNFKVNVNLVGGNEGDDVEFQGQNGNLKVNVNMVGGNEGEIVEFQGQNGNFGCNENVKEGEVIELQGQNGNLGCDENVNLVGGVNVEGKEGDFFGIDVNANLNVGMNEEVGKKIRQLFESDSEQDEGFDDKSGIFGVANKEKDENLCHGKELVVVGDGGHEMITPKKKRGRPKGSKNKPKSSRGEVSGKGMKNEGGLGGEGEEMGDVVCGLMVVDSANVGGEGSGTKNGWSRDLKRRKKEDVKAERQKGSRSDPEEGEGGEVCDDGFSKALVLVDSNNEIEIGDEKKDVVKKVKKLGRPKGSKNRKSLIVACNEVGKESGDENGVVKGLKKDKKNVVNGSEGGEKVKRRGRPKGSKSKIKSDRVLSNGVSSLSADVGKVEDVDNAGALTVFDYANEVEDGDGMKKESLNENGSFKGLKKRKKECEDMMSVPRKRKKRGRRKGGKNKRVVLVGGVPHKVVISETGKRRLVVEKDMGNFVAFSPKSERCQADDSKRIGSIQNQKERPRRKAVSYQMGGHDTSAEVNSLKKEQASKCHQCRNTRKSDKDEVVSCSHCKKKRYCYQCVEKWYPGRTIRDVEAACPFCCGNCNCKVCLQENLGLEASRKGDNSKIKLQRLLYLMREINPLLRHIQEEQRFELDAEARILGKPVIEDDVRKTRLDEDDRVYCDNCNTSIVNLHRSCQNPECSYDLCLSCCRELREGSISNGMEADPPSQRPREDSSCDTTTVENENPNEDKTVNNPVSNCTPSRFCWKTDMNGCIPCPPKEFGGCGVHMLELRRIFQPNWVENLIKSIDEITNNRLLAENDASMECRDCLKSSCSYFDERCQETRKAASREKPHDNFLYCPSVLDIDEDEIEHFQRHWRRGEPVIVRDVLKKASGLSWEPMVMCRAFKGAKKIMNEETLDVTAIDCLDWCEVEIDIYNFFRGYVEGRSHSNGWPEILKLKDWPASNSFGECLPRHNSEFVMMLPYSDYTHPESGVFNLTSKLPDGAPKPDLGPKTYIAYGHEEELGRGDSVTKLHCDISDAVNVLMHTTTVDVGPRRLKAIQKLKQEYEAQASSSSENDAIQNSDVGLNCAVDEELFGTGEAGHAKNGQQDSVSEKNGLNGNKEAGHVKNGQQDSVSEKNSLDGNKETGHAKNGQQDSVSEKNGLDGNKEAGHAKNGQQDSVCEKNGLDGNEVYGAAVWDIFRREDVPKIQEFLNKHQQEFRHINDLPLKFVIHPIHDQTFYLSEKHKKQLKEEFDVEPWTFEQHLGEAVFIPAGCPHQVRNRLSCIKVALDFVSPENVQQCIQLTDEFRLLPKNHRSKEDKLEVKKMAVYAANAALNEARELMTDPDLGLTQISQADLEHCALPLFENSRPT</sequence>
<reference evidence="9" key="1">
    <citation type="submission" date="2024-03" db="EMBL/GenBank/DDBJ databases">
        <title>WGS assembly of Saponaria officinalis var. Norfolk2.</title>
        <authorList>
            <person name="Jenkins J."/>
            <person name="Shu S."/>
            <person name="Grimwood J."/>
            <person name="Barry K."/>
            <person name="Goodstein D."/>
            <person name="Schmutz J."/>
            <person name="Leebens-Mack J."/>
            <person name="Osbourn A."/>
        </authorList>
    </citation>
    <scope>NUCLEOTIDE SEQUENCE [LARGE SCALE GENOMIC DNA]</scope>
    <source>
        <strain evidence="9">JIC</strain>
    </source>
</reference>
<dbReference type="InterPro" id="IPR017956">
    <property type="entry name" value="AT_hook_DNA-bd_motif"/>
</dbReference>
<dbReference type="SMART" id="SM00384">
    <property type="entry name" value="AT_hook"/>
    <property type="match status" value="4"/>
</dbReference>
<dbReference type="PROSITE" id="PS51184">
    <property type="entry name" value="JMJC"/>
    <property type="match status" value="1"/>
</dbReference>
<keyword evidence="5" id="KW-0862">Zinc</keyword>